<dbReference type="RefSeq" id="WP_243068606.1">
    <property type="nucleotide sequence ID" value="NZ_JAIVFK010000005.1"/>
</dbReference>
<dbReference type="SUPFAM" id="SSF55729">
    <property type="entry name" value="Acyl-CoA N-acyltransferases (Nat)"/>
    <property type="match status" value="1"/>
</dbReference>
<evidence type="ECO:0000313" key="6">
    <source>
        <dbReference type="Proteomes" id="UP001139104"/>
    </source>
</evidence>
<dbReference type="InterPro" id="IPR000182">
    <property type="entry name" value="GNAT_dom"/>
</dbReference>
<protein>
    <submittedName>
        <fullName evidence="5">GNAT family N-acetyltransferase</fullName>
    </submittedName>
</protein>
<evidence type="ECO:0000256" key="1">
    <source>
        <dbReference type="ARBA" id="ARBA00022679"/>
    </source>
</evidence>
<gene>
    <name evidence="5" type="ORF">K2U94_18435</name>
</gene>
<dbReference type="PROSITE" id="PS51186">
    <property type="entry name" value="GNAT"/>
    <property type="match status" value="1"/>
</dbReference>
<organism evidence="5 6">
    <name type="scientific">Candidatus Rhodoblastus alkanivorans</name>
    <dbReference type="NCBI Taxonomy" id="2954117"/>
    <lineage>
        <taxon>Bacteria</taxon>
        <taxon>Pseudomonadati</taxon>
        <taxon>Pseudomonadota</taxon>
        <taxon>Alphaproteobacteria</taxon>
        <taxon>Hyphomicrobiales</taxon>
        <taxon>Rhodoblastaceae</taxon>
        <taxon>Rhodoblastus</taxon>
    </lineage>
</organism>
<dbReference type="Proteomes" id="UP001139104">
    <property type="component" value="Unassembled WGS sequence"/>
</dbReference>
<dbReference type="Gene3D" id="3.40.630.30">
    <property type="match status" value="1"/>
</dbReference>
<name>A0ABS9ZC43_9HYPH</name>
<feature type="domain" description="N-acetyltransferase" evidence="4">
    <location>
        <begin position="21"/>
        <end position="191"/>
    </location>
</feature>
<proteinExistence type="inferred from homology"/>
<accession>A0ABS9ZC43</accession>
<dbReference type="InterPro" id="IPR016181">
    <property type="entry name" value="Acyl_CoA_acyltransferase"/>
</dbReference>
<keyword evidence="6" id="KW-1185">Reference proteome</keyword>
<dbReference type="EMBL" id="JAIVFP010000001">
    <property type="protein sequence ID" value="MCI4684722.1"/>
    <property type="molecule type" value="Genomic_DNA"/>
</dbReference>
<comment type="similarity">
    <text evidence="3">Belongs to the acetyltransferase family. RimJ subfamily.</text>
</comment>
<sequence>MNLFGLSRKKTSPSRIEGEGLYLRPAVPGDFESWRLLRGESRAFLTPWEPSWPLDDLTRPAFLRRILRQDQERAEDESHGFLIFRAGDDALLGGITLGNLRRGVAQCGTLGYWMGEKYAGKGFMTKAVRALLRHAFLEMGLHRVEAACAPENERSRRLLERLGFQREGYARAYLLIDGAWQDHLLFAMLERDFLRGDQPGNALPERAP</sequence>
<evidence type="ECO:0000313" key="5">
    <source>
        <dbReference type="EMBL" id="MCI4684722.1"/>
    </source>
</evidence>
<keyword evidence="1" id="KW-0808">Transferase</keyword>
<keyword evidence="2" id="KW-0012">Acyltransferase</keyword>
<dbReference type="PANTHER" id="PTHR43792">
    <property type="entry name" value="GNAT FAMILY, PUTATIVE (AFU_ORTHOLOGUE AFUA_3G00765)-RELATED-RELATED"/>
    <property type="match status" value="1"/>
</dbReference>
<evidence type="ECO:0000256" key="3">
    <source>
        <dbReference type="ARBA" id="ARBA00038502"/>
    </source>
</evidence>
<dbReference type="InterPro" id="IPR051531">
    <property type="entry name" value="N-acetyltransferase"/>
</dbReference>
<dbReference type="PANTHER" id="PTHR43792:SF8">
    <property type="entry name" value="[RIBOSOMAL PROTEIN US5]-ALANINE N-ACETYLTRANSFERASE"/>
    <property type="match status" value="1"/>
</dbReference>
<evidence type="ECO:0000259" key="4">
    <source>
        <dbReference type="PROSITE" id="PS51186"/>
    </source>
</evidence>
<comment type="caution">
    <text evidence="5">The sequence shown here is derived from an EMBL/GenBank/DDBJ whole genome shotgun (WGS) entry which is preliminary data.</text>
</comment>
<dbReference type="Pfam" id="PF13302">
    <property type="entry name" value="Acetyltransf_3"/>
    <property type="match status" value="1"/>
</dbReference>
<reference evidence="5" key="1">
    <citation type="journal article" date="2022" name="ISME J.">
        <title>Identification of active gaseous-alkane degraders at natural gas seeps.</title>
        <authorList>
            <person name="Farhan Ul Haque M."/>
            <person name="Hernandez M."/>
            <person name="Crombie A.T."/>
            <person name="Murrell J.C."/>
        </authorList>
    </citation>
    <scope>NUCLEOTIDE SEQUENCE</scope>
    <source>
        <strain evidence="5">PC2</strain>
    </source>
</reference>
<evidence type="ECO:0000256" key="2">
    <source>
        <dbReference type="ARBA" id="ARBA00023315"/>
    </source>
</evidence>